<evidence type="ECO:0000256" key="5">
    <source>
        <dbReference type="ARBA" id="ARBA00030445"/>
    </source>
</evidence>
<dbReference type="EMBL" id="JABANP010000561">
    <property type="protein sequence ID" value="KAF4680901.1"/>
    <property type="molecule type" value="Genomic_DNA"/>
</dbReference>
<evidence type="ECO:0000256" key="2">
    <source>
        <dbReference type="ARBA" id="ARBA00022598"/>
    </source>
</evidence>
<keyword evidence="2" id="KW-0436">Ligase</keyword>
<proteinExistence type="inferred from homology"/>
<dbReference type="PROSITE" id="PS51263">
    <property type="entry name" value="ADF_H"/>
    <property type="match status" value="1"/>
</dbReference>
<dbReference type="PANTHER" id="PTHR12241:SF39">
    <property type="entry name" value="TUBULIN POLYGLUTAMYLASE TTLL9-RELATED"/>
    <property type="match status" value="1"/>
</dbReference>
<organism evidence="7 8">
    <name type="scientific">Perkinsus olseni</name>
    <name type="common">Perkinsus atlanticus</name>
    <dbReference type="NCBI Taxonomy" id="32597"/>
    <lineage>
        <taxon>Eukaryota</taxon>
        <taxon>Sar</taxon>
        <taxon>Alveolata</taxon>
        <taxon>Perkinsozoa</taxon>
        <taxon>Perkinsea</taxon>
        <taxon>Perkinsida</taxon>
        <taxon>Perkinsidae</taxon>
        <taxon>Perkinsus</taxon>
    </lineage>
</organism>
<dbReference type="Pfam" id="PF03133">
    <property type="entry name" value="TTL"/>
    <property type="match status" value="1"/>
</dbReference>
<evidence type="ECO:0000256" key="1">
    <source>
        <dbReference type="ARBA" id="ARBA00006820"/>
    </source>
</evidence>
<dbReference type="GO" id="GO:0000226">
    <property type="term" value="P:microtubule cytoskeleton organization"/>
    <property type="evidence" value="ECO:0007669"/>
    <property type="project" value="TreeGrafter"/>
</dbReference>
<reference evidence="7 8" key="1">
    <citation type="submission" date="2020-04" db="EMBL/GenBank/DDBJ databases">
        <title>Perkinsus olseni comparative genomics.</title>
        <authorList>
            <person name="Bogema D.R."/>
        </authorList>
    </citation>
    <scope>NUCLEOTIDE SEQUENCE [LARGE SCALE GENOMIC DNA]</scope>
    <source>
        <strain evidence="7">00978-12</strain>
    </source>
</reference>
<dbReference type="SUPFAM" id="SSF55753">
    <property type="entry name" value="Actin depolymerizing proteins"/>
    <property type="match status" value="1"/>
</dbReference>
<dbReference type="PROSITE" id="PS51221">
    <property type="entry name" value="TTL"/>
    <property type="match status" value="1"/>
</dbReference>
<feature type="domain" description="ADF-H" evidence="6">
    <location>
        <begin position="93"/>
        <end position="228"/>
    </location>
</feature>
<dbReference type="Gene3D" id="3.30.470.20">
    <property type="entry name" value="ATP-grasp fold, B domain"/>
    <property type="match status" value="1"/>
</dbReference>
<comment type="caution">
    <text evidence="7">The sequence shown here is derived from an EMBL/GenBank/DDBJ whole genome shotgun (WGS) entry which is preliminary data.</text>
</comment>
<dbReference type="InterPro" id="IPR002108">
    <property type="entry name" value="ADF-H"/>
</dbReference>
<evidence type="ECO:0000256" key="4">
    <source>
        <dbReference type="ARBA" id="ARBA00022840"/>
    </source>
</evidence>
<dbReference type="SMART" id="SM00102">
    <property type="entry name" value="ADF"/>
    <property type="match status" value="1"/>
</dbReference>
<accession>A0A7J6ND91</accession>
<dbReference type="InterPro" id="IPR004344">
    <property type="entry name" value="TTL/TTLL_fam"/>
</dbReference>
<dbReference type="PANTHER" id="PTHR12241">
    <property type="entry name" value="TUBULIN POLYGLUTAMYLASE"/>
    <property type="match status" value="1"/>
</dbReference>
<dbReference type="AlphaFoldDB" id="A0A7J6ND91"/>
<dbReference type="GO" id="GO:0070740">
    <property type="term" value="F:tubulin-glutamic acid ligase activity"/>
    <property type="evidence" value="ECO:0007669"/>
    <property type="project" value="TreeGrafter"/>
</dbReference>
<protein>
    <recommendedName>
        <fullName evidence="5">Tubulin--tyrosine ligase-like protein 9</fullName>
    </recommendedName>
</protein>
<name>A0A7J6ND91_PEROL</name>
<comment type="similarity">
    <text evidence="1">Belongs to the tubulin--tyrosine ligase family.</text>
</comment>
<gene>
    <name evidence="7" type="ORF">FOZ60_012842</name>
</gene>
<evidence type="ECO:0000259" key="6">
    <source>
        <dbReference type="PROSITE" id="PS51263"/>
    </source>
</evidence>
<keyword evidence="3" id="KW-0547">Nucleotide-binding</keyword>
<evidence type="ECO:0000256" key="3">
    <source>
        <dbReference type="ARBA" id="ARBA00022741"/>
    </source>
</evidence>
<dbReference type="GO" id="GO:0036064">
    <property type="term" value="C:ciliary basal body"/>
    <property type="evidence" value="ECO:0007669"/>
    <property type="project" value="TreeGrafter"/>
</dbReference>
<keyword evidence="4" id="KW-0067">ATP-binding</keyword>
<dbReference type="GO" id="GO:0003779">
    <property type="term" value="F:actin binding"/>
    <property type="evidence" value="ECO:0007669"/>
    <property type="project" value="InterPro"/>
</dbReference>
<dbReference type="GO" id="GO:0005524">
    <property type="term" value="F:ATP binding"/>
    <property type="evidence" value="ECO:0007669"/>
    <property type="project" value="UniProtKB-KW"/>
</dbReference>
<dbReference type="OrthoDB" id="433917at2759"/>
<dbReference type="Proteomes" id="UP000541610">
    <property type="component" value="Unassembled WGS sequence"/>
</dbReference>
<evidence type="ECO:0000313" key="8">
    <source>
        <dbReference type="Proteomes" id="UP000541610"/>
    </source>
</evidence>
<dbReference type="GO" id="GO:0015631">
    <property type="term" value="F:tubulin binding"/>
    <property type="evidence" value="ECO:0007669"/>
    <property type="project" value="TreeGrafter"/>
</dbReference>
<sequence>MTTHFGSYKLFPRLNILRHVKSMHVAYYPGRQHVEVAKRLVMSITSEPVQKKYPQFTATWELLAYDGPATIDVEFLNGDKRRFMADHFSDGEMNSIVENWKFQAMTDTGIDASCLVAYNSFKAESVNDCDQVVVASEGDRDKTYEDFTKAINDEKEPAYGVVDFKPEGSEEDKTVLFVWAPDTSSMKKRMILASLLETMCGYLEGIHRTINVCDSVDLSPLSVATAVKRSTEEACWIVKPASLNRGMGIKMLDRRNSLEYLRRLPQGRSPKGIIQRYISKPLLLNGCKCDLRMYLLITRTEPLKAYFARGYVRRTLAKYSDDISDRPAHLTNQAVQKKLGDDYETRKQESTSILQLCEYLASTSPGEGGDADWWFNSWQARLLLTLDIRSSDISRSVVQRKAGTVVGGEFFGYDVLPGADLRPYLLEFNSNPAIFTNTDVLQECTWGLGFQEVEVEFRQEAVLL</sequence>
<dbReference type="Pfam" id="PF00241">
    <property type="entry name" value="Cofilin_ADF"/>
    <property type="match status" value="1"/>
</dbReference>
<dbReference type="SUPFAM" id="SSF56059">
    <property type="entry name" value="Glutathione synthetase ATP-binding domain-like"/>
    <property type="match status" value="1"/>
</dbReference>
<dbReference type="Gene3D" id="3.40.30.10">
    <property type="entry name" value="Glutaredoxin"/>
    <property type="match status" value="1"/>
</dbReference>
<dbReference type="InterPro" id="IPR029006">
    <property type="entry name" value="ADF-H/Gelsolin-like_dom_sf"/>
</dbReference>
<evidence type="ECO:0000313" key="7">
    <source>
        <dbReference type="EMBL" id="KAF4680901.1"/>
    </source>
</evidence>
<dbReference type="Gene3D" id="3.40.20.10">
    <property type="entry name" value="Severin"/>
    <property type="match status" value="1"/>
</dbReference>